<protein>
    <recommendedName>
        <fullName evidence="3">DUF218 domain-containing protein</fullName>
    </recommendedName>
</protein>
<gene>
    <name evidence="1" type="ORF">COU19_02115</name>
</gene>
<comment type="caution">
    <text evidence="1">The sequence shown here is derived from an EMBL/GenBank/DDBJ whole genome shotgun (WGS) entry which is preliminary data.</text>
</comment>
<evidence type="ECO:0000313" key="1">
    <source>
        <dbReference type="EMBL" id="PIR83140.1"/>
    </source>
</evidence>
<dbReference type="AlphaFoldDB" id="A0A2H0U9V5"/>
<evidence type="ECO:0000313" key="2">
    <source>
        <dbReference type="Proteomes" id="UP000230179"/>
    </source>
</evidence>
<name>A0A2H0U9V5_9BACT</name>
<evidence type="ECO:0008006" key="3">
    <source>
        <dbReference type="Google" id="ProtNLM"/>
    </source>
</evidence>
<sequence>MAKSINRVVEADGAAEIAGLCVGILSIPFNPRVDALVVPPGMGETWRVSAAVRLWEAHKTHARQLFIAGANTETEKKPALTMEALAEPPYALHRAEGVEVHDFDENTVTQTRWVMERMRAHGLQSFGLCVSQYHLVRWYLTFLKTQEKMVERFGVYPMPTPISLDKLIPESGATPWDSVAGEVARIRAYQVKGDVATLPELKIYLAWLWEQPFYQPI</sequence>
<dbReference type="Proteomes" id="UP000230179">
    <property type="component" value="Unassembled WGS sequence"/>
</dbReference>
<proteinExistence type="predicted"/>
<reference evidence="2" key="1">
    <citation type="submission" date="2017-09" db="EMBL/GenBank/DDBJ databases">
        <title>Depth-based differentiation of microbial function through sediment-hosted aquifers and enrichment of novel symbionts in the deep terrestrial subsurface.</title>
        <authorList>
            <person name="Probst A.J."/>
            <person name="Ladd B."/>
            <person name="Jarett J.K."/>
            <person name="Geller-Mcgrath D.E."/>
            <person name="Sieber C.M.K."/>
            <person name="Emerson J.B."/>
            <person name="Anantharaman K."/>
            <person name="Thomas B.C."/>
            <person name="Malmstrom R."/>
            <person name="Stieglmeier M."/>
            <person name="Klingl A."/>
            <person name="Woyke T."/>
            <person name="Ryan C.M."/>
            <person name="Banfield J.F."/>
        </authorList>
    </citation>
    <scope>NUCLEOTIDE SEQUENCE [LARGE SCALE GENOMIC DNA]</scope>
</reference>
<dbReference type="EMBL" id="PFBL01000018">
    <property type="protein sequence ID" value="PIR83140.1"/>
    <property type="molecule type" value="Genomic_DNA"/>
</dbReference>
<organism evidence="1 2">
    <name type="scientific">Candidatus Kaiserbacteria bacterium CG10_big_fil_rev_8_21_14_0_10_56_12</name>
    <dbReference type="NCBI Taxonomy" id="1974611"/>
    <lineage>
        <taxon>Bacteria</taxon>
        <taxon>Candidatus Kaiseribacteriota</taxon>
    </lineage>
</organism>
<accession>A0A2H0U9V5</accession>